<organism evidence="2 3">
    <name type="scientific">Tetracentron sinense</name>
    <name type="common">Spur-leaf</name>
    <dbReference type="NCBI Taxonomy" id="13715"/>
    <lineage>
        <taxon>Eukaryota</taxon>
        <taxon>Viridiplantae</taxon>
        <taxon>Streptophyta</taxon>
        <taxon>Embryophyta</taxon>
        <taxon>Tracheophyta</taxon>
        <taxon>Spermatophyta</taxon>
        <taxon>Magnoliopsida</taxon>
        <taxon>Trochodendrales</taxon>
        <taxon>Trochodendraceae</taxon>
        <taxon>Tetracentron</taxon>
    </lineage>
</organism>
<dbReference type="GO" id="GO:0004523">
    <property type="term" value="F:RNA-DNA hybrid ribonuclease activity"/>
    <property type="evidence" value="ECO:0007669"/>
    <property type="project" value="InterPro"/>
</dbReference>
<dbReference type="InterPro" id="IPR053151">
    <property type="entry name" value="RNase_H-like"/>
</dbReference>
<dbReference type="OrthoDB" id="1494249at2759"/>
<dbReference type="Gene3D" id="3.30.420.10">
    <property type="entry name" value="Ribonuclease H-like superfamily/Ribonuclease H"/>
    <property type="match status" value="1"/>
</dbReference>
<keyword evidence="3" id="KW-1185">Reference proteome</keyword>
<protein>
    <recommendedName>
        <fullName evidence="1">RNase H type-1 domain-containing protein</fullName>
    </recommendedName>
</protein>
<dbReference type="CDD" id="cd06222">
    <property type="entry name" value="RNase_H_like"/>
    <property type="match status" value="1"/>
</dbReference>
<dbReference type="PANTHER" id="PTHR47723:SF24">
    <property type="entry name" value="RNASE H TYPE-1 DOMAIN-CONTAINING PROTEIN"/>
    <property type="match status" value="1"/>
</dbReference>
<reference evidence="2 3" key="1">
    <citation type="submission" date="2020-04" db="EMBL/GenBank/DDBJ databases">
        <title>Plant Genome Project.</title>
        <authorList>
            <person name="Zhang R.-G."/>
        </authorList>
    </citation>
    <scope>NUCLEOTIDE SEQUENCE [LARGE SCALE GENOMIC DNA]</scope>
    <source>
        <strain evidence="2">YNK0</strain>
        <tissue evidence="2">Leaf</tissue>
    </source>
</reference>
<proteinExistence type="predicted"/>
<dbReference type="InterPro" id="IPR036397">
    <property type="entry name" value="RNaseH_sf"/>
</dbReference>
<evidence type="ECO:0000313" key="2">
    <source>
        <dbReference type="EMBL" id="KAF8399300.1"/>
    </source>
</evidence>
<feature type="domain" description="RNase H type-1" evidence="1">
    <location>
        <begin position="131"/>
        <end position="248"/>
    </location>
</feature>
<dbReference type="InterPro" id="IPR012337">
    <property type="entry name" value="RNaseH-like_sf"/>
</dbReference>
<dbReference type="GO" id="GO:0003676">
    <property type="term" value="F:nucleic acid binding"/>
    <property type="evidence" value="ECO:0007669"/>
    <property type="project" value="InterPro"/>
</dbReference>
<dbReference type="InterPro" id="IPR002156">
    <property type="entry name" value="RNaseH_domain"/>
</dbReference>
<gene>
    <name evidence="2" type="ORF">HHK36_015165</name>
</gene>
<comment type="caution">
    <text evidence="2">The sequence shown here is derived from an EMBL/GenBank/DDBJ whole genome shotgun (WGS) entry which is preliminary data.</text>
</comment>
<name>A0A834Z4L2_TETSI</name>
<dbReference type="Proteomes" id="UP000655225">
    <property type="component" value="Unassembled WGS sequence"/>
</dbReference>
<dbReference type="SUPFAM" id="SSF53098">
    <property type="entry name" value="Ribonuclease H-like"/>
    <property type="match status" value="1"/>
</dbReference>
<dbReference type="EMBL" id="JABCRI010000010">
    <property type="protein sequence ID" value="KAF8399300.1"/>
    <property type="molecule type" value="Genomic_DNA"/>
</dbReference>
<dbReference type="PANTHER" id="PTHR47723">
    <property type="entry name" value="OS05G0353850 PROTEIN"/>
    <property type="match status" value="1"/>
</dbReference>
<dbReference type="Pfam" id="PF13456">
    <property type="entry name" value="RVT_3"/>
    <property type="match status" value="1"/>
</dbReference>
<evidence type="ECO:0000313" key="3">
    <source>
        <dbReference type="Proteomes" id="UP000655225"/>
    </source>
</evidence>
<evidence type="ECO:0000259" key="1">
    <source>
        <dbReference type="Pfam" id="PF13456"/>
    </source>
</evidence>
<dbReference type="AlphaFoldDB" id="A0A834Z4L2"/>
<dbReference type="InterPro" id="IPR044730">
    <property type="entry name" value="RNase_H-like_dom_plant"/>
</dbReference>
<sequence>MAFICSSTENVKCSFAICIWFGLSLSGCVPQVGVVSTTDWWKQWILQPLFSLDDYGASICMVSLLWAIWKARKAQLFESKEPCPYQTMNMAISFAREFSAVKDIVTTPQGPRPSPHPADWQPPLVHCLKINVDGAWTPDSTFAGAGVIIQNHQGQTIYGYSFPIDTTSARIIEAKAIFFGLTIAESQGRHSFILEGDAAQLMKFLTNESMDTHWDVSTILEDIKILWNRLPRACARAENGEAHNLVKKALSWRQNRTVSPCSQLNDSYPFDPGSGVLPVESGDLSALQDDAVTVIGYPIGGDTISVTSGLEVLSYVHGSTELLGLQIDACYKLGKFWLSNQHQSLCTSFGTMRRMEHKQPTAPESEVLKPSDIILSFDGVEIANDGTEEQIGDAIRLAHITSEAFLFGYDIASEVTHCDYSNLGRATVWCVEEAQGDVVDKAQIKGGHKVNMTGSKIKQCK</sequence>
<accession>A0A834Z4L2</accession>